<evidence type="ECO:0000313" key="5">
    <source>
        <dbReference type="EMBL" id="KCV67874.1"/>
    </source>
</evidence>
<feature type="compositionally biased region" description="Low complexity" evidence="3">
    <location>
        <begin position="660"/>
        <end position="679"/>
    </location>
</feature>
<organism evidence="5">
    <name type="scientific">Fonticula alba</name>
    <name type="common">Slime mold</name>
    <dbReference type="NCBI Taxonomy" id="691883"/>
    <lineage>
        <taxon>Eukaryota</taxon>
        <taxon>Rotosphaerida</taxon>
        <taxon>Fonticulaceae</taxon>
        <taxon>Fonticula</taxon>
    </lineage>
</organism>
<reference evidence="5" key="1">
    <citation type="submission" date="2013-04" db="EMBL/GenBank/DDBJ databases">
        <title>The Genome Sequence of Fonticula alba ATCC 38817.</title>
        <authorList>
            <consortium name="The Broad Institute Genomics Platform"/>
            <person name="Russ C."/>
            <person name="Cuomo C."/>
            <person name="Burger G."/>
            <person name="Gray M.W."/>
            <person name="Holland P.W.H."/>
            <person name="King N."/>
            <person name="Lang F.B.F."/>
            <person name="Roger A.J."/>
            <person name="Ruiz-Trillo I."/>
            <person name="Brown M."/>
            <person name="Walker B."/>
            <person name="Young S."/>
            <person name="Zeng Q."/>
            <person name="Gargeya S."/>
            <person name="Fitzgerald M."/>
            <person name="Haas B."/>
            <person name="Abouelleil A."/>
            <person name="Allen A.W."/>
            <person name="Alvarado L."/>
            <person name="Arachchi H.M."/>
            <person name="Berlin A.M."/>
            <person name="Chapman S.B."/>
            <person name="Gainer-Dewar J."/>
            <person name="Goldberg J."/>
            <person name="Griggs A."/>
            <person name="Gujja S."/>
            <person name="Hansen M."/>
            <person name="Howarth C."/>
            <person name="Imamovic A."/>
            <person name="Ireland A."/>
            <person name="Larimer J."/>
            <person name="McCowan C."/>
            <person name="Murphy C."/>
            <person name="Pearson M."/>
            <person name="Poon T.W."/>
            <person name="Priest M."/>
            <person name="Roberts A."/>
            <person name="Saif S."/>
            <person name="Shea T."/>
            <person name="Sisk P."/>
            <person name="Sykes S."/>
            <person name="Wortman J."/>
            <person name="Nusbaum C."/>
            <person name="Birren B."/>
        </authorList>
    </citation>
    <scope>NUCLEOTIDE SEQUENCE [LARGE SCALE GENOMIC DNA]</scope>
    <source>
        <strain evidence="5">ATCC 38817</strain>
    </source>
</reference>
<feature type="domain" description="GT23" evidence="4">
    <location>
        <begin position="229"/>
        <end position="527"/>
    </location>
</feature>
<dbReference type="PANTHER" id="PTHR13132:SF29">
    <property type="entry name" value="ALPHA-(1,6)-FUCOSYLTRANSFERASE"/>
    <property type="match status" value="1"/>
</dbReference>
<dbReference type="STRING" id="691883.A0A058Z0T5"/>
<dbReference type="Proteomes" id="UP000030693">
    <property type="component" value="Unassembled WGS sequence"/>
</dbReference>
<dbReference type="GO" id="GO:0046921">
    <property type="term" value="F:alpha-(1-&gt;6)-fucosyltransferase activity"/>
    <property type="evidence" value="ECO:0007669"/>
    <property type="project" value="TreeGrafter"/>
</dbReference>
<keyword evidence="6" id="KW-1185">Reference proteome</keyword>
<evidence type="ECO:0000256" key="2">
    <source>
        <dbReference type="ARBA" id="ARBA00022679"/>
    </source>
</evidence>
<accession>A0A058Z0T5</accession>
<evidence type="ECO:0000256" key="3">
    <source>
        <dbReference type="SAM" id="MobiDB-lite"/>
    </source>
</evidence>
<keyword evidence="2" id="KW-0808">Transferase</keyword>
<dbReference type="PROSITE" id="PS51659">
    <property type="entry name" value="GT23"/>
    <property type="match status" value="1"/>
</dbReference>
<evidence type="ECO:0000259" key="4">
    <source>
        <dbReference type="PROSITE" id="PS51659"/>
    </source>
</evidence>
<dbReference type="InterPro" id="IPR045573">
    <property type="entry name" value="Fut8_N_cat"/>
</dbReference>
<feature type="region of interest" description="Disordered" evidence="3">
    <location>
        <begin position="603"/>
        <end position="683"/>
    </location>
</feature>
<dbReference type="AlphaFoldDB" id="A0A058Z0T5"/>
<dbReference type="Gene3D" id="3.40.50.11350">
    <property type="match status" value="1"/>
</dbReference>
<dbReference type="GO" id="GO:0006487">
    <property type="term" value="P:protein N-linked glycosylation"/>
    <property type="evidence" value="ECO:0007669"/>
    <property type="project" value="TreeGrafter"/>
</dbReference>
<feature type="region of interest" description="Disordered" evidence="3">
    <location>
        <begin position="36"/>
        <end position="58"/>
    </location>
</feature>
<dbReference type="Pfam" id="PF19745">
    <property type="entry name" value="FUT8_N_cat"/>
    <property type="match status" value="1"/>
</dbReference>
<evidence type="ECO:0000313" key="6">
    <source>
        <dbReference type="Proteomes" id="UP000030693"/>
    </source>
</evidence>
<keyword evidence="1" id="KW-0328">Glycosyltransferase</keyword>
<proteinExistence type="predicted"/>
<sequence length="751" mass="81006">MKRHLRLRAAISAIFLLGILVGLSIGPVLPGWRHADDRRTARPPRAEAMAGRGPEAGAVADPVSPAPGPGATAGRQAEGTVARLLQLYRALGDREQVIRAEQRRAFAEQASRPGIGPFRPPAGDAPATLADRVADLLPGGPDHQDDLGFFYYAQRKVDQIVWEDPGLRSARATSRRRALGTLLSRLGTLQFVDPGPIFRQLERDLALPGGTLSPERAGLARPLDGVPCEQRPLLLCSLDKDCGFGCVAHHLVTCLAAALHLERTLVIRPRSIRYRGRADRGWYEFFQRIGDCEALYDPHAPYYRHGRPNGEQVLQFPIIDSFVEVPDFLPPALPGYLWDAAAGFHSTPGRWYVGMLAWFLMRPTPAFAEQLASYAYGAGLPGEPATGGDRPYVGIHIRRSDKIGVEAQLYPTEEYVRVARGWFADHYPEQVALLLVVTDDPAAARDCLSGRMGRPLAVVTDPAAAQLAGDLAERYGPAAFEAVVRDILLLARAGHLVCTFSSQVCRLAYELKLAMDSLDPAGGWSAGSSPGGPGQRCAIGRGARHRRLAWDSSHAAESLDEPWYFGGAAPRPGRLEDLCVVPPSVPVSARLNEHFHRQLAMDPAAGPQGADAAANEEPPQALEQHGKCRHRGLRRPDDEANMPASAADGEDRADPPPDPVDVGAAGPSSPATTTTTTTARPRDEGIRQFCGAVPGRGFLLAGTPLTVLSDLENYALGWKTCLVVPAAARPGRGRADRVERLNVPHYLVLGM</sequence>
<dbReference type="PANTHER" id="PTHR13132">
    <property type="entry name" value="ALPHA- 1,6 -FUCOSYLTRANSFERASE"/>
    <property type="match status" value="1"/>
</dbReference>
<dbReference type="OrthoDB" id="2014825at2759"/>
<protein>
    <recommendedName>
        <fullName evidence="4">GT23 domain-containing protein</fullName>
    </recommendedName>
</protein>
<feature type="compositionally biased region" description="Low complexity" evidence="3">
    <location>
        <begin position="603"/>
        <end position="613"/>
    </location>
</feature>
<dbReference type="eggNOG" id="KOG3705">
    <property type="taxonomic scope" value="Eukaryota"/>
</dbReference>
<name>A0A058Z0T5_FONAL</name>
<dbReference type="EMBL" id="KB932212">
    <property type="protein sequence ID" value="KCV67874.1"/>
    <property type="molecule type" value="Genomic_DNA"/>
</dbReference>
<dbReference type="GeneID" id="20530329"/>
<evidence type="ECO:0000256" key="1">
    <source>
        <dbReference type="ARBA" id="ARBA00022676"/>
    </source>
</evidence>
<dbReference type="InterPro" id="IPR027350">
    <property type="entry name" value="GT23_dom"/>
</dbReference>
<dbReference type="RefSeq" id="XP_009497694.1">
    <property type="nucleotide sequence ID" value="XM_009499419.1"/>
</dbReference>
<gene>
    <name evidence="5" type="ORF">H696_05604</name>
</gene>